<proteinExistence type="predicted"/>
<accession>A0A6H1ZQD2</accession>
<dbReference type="EMBL" id="MT144770">
    <property type="protein sequence ID" value="QJH99123.1"/>
    <property type="molecule type" value="Genomic_DNA"/>
</dbReference>
<protein>
    <submittedName>
        <fullName evidence="1">Uncharacterized protein</fullName>
    </submittedName>
</protein>
<dbReference type="EMBL" id="MT144146">
    <property type="protein sequence ID" value="QJA49631.1"/>
    <property type="molecule type" value="Genomic_DNA"/>
</dbReference>
<evidence type="ECO:0000313" key="1">
    <source>
        <dbReference type="EMBL" id="QJA49631.1"/>
    </source>
</evidence>
<evidence type="ECO:0000313" key="2">
    <source>
        <dbReference type="EMBL" id="QJH99123.1"/>
    </source>
</evidence>
<organism evidence="1">
    <name type="scientific">viral metagenome</name>
    <dbReference type="NCBI Taxonomy" id="1070528"/>
    <lineage>
        <taxon>unclassified sequences</taxon>
        <taxon>metagenomes</taxon>
        <taxon>organismal metagenomes</taxon>
    </lineage>
</organism>
<gene>
    <name evidence="1" type="ORF">TM448A01416_0009</name>
    <name evidence="2" type="ORF">TM448B01493_0009</name>
</gene>
<dbReference type="AlphaFoldDB" id="A0A6H1ZQD2"/>
<reference evidence="1" key="1">
    <citation type="submission" date="2020-03" db="EMBL/GenBank/DDBJ databases">
        <title>The deep terrestrial virosphere.</title>
        <authorList>
            <person name="Holmfeldt K."/>
            <person name="Nilsson E."/>
            <person name="Simone D."/>
            <person name="Lopez-Fernandez M."/>
            <person name="Wu X."/>
            <person name="de Brujin I."/>
            <person name="Lundin D."/>
            <person name="Andersson A."/>
            <person name="Bertilsson S."/>
            <person name="Dopson M."/>
        </authorList>
    </citation>
    <scope>NUCLEOTIDE SEQUENCE</scope>
    <source>
        <strain evidence="1">TM448A01416</strain>
        <strain evidence="2">TM448B01493</strain>
    </source>
</reference>
<sequence length="361" mass="39513">MNYRFVELLGLKAIAADVTTVIDLDMSDPISQILIDARVTNGAGGNSTEHPLAAITKVEIVDGSDVLFSLDGFELQALDIYESGIHPRGGWFNYLGTTETDAQIAISFGRYLWDEILALDPKKFSNPQLKITHDISAGGMNPSACKLSVLAAMFDEKAITPTGFLMTKEVKRWTSVAAAHVYTDCPTDHPYRKMFLQGRLAGSPPHWVFGNIKLASDQDKKVIFNNEFRDLMFGIGRENAFIRELLTGGGAVALKYGHVTPTMDVMGVATQWRGDTDGGDVATYGGDGGYYSWYCELAQNTVHHVSGWAPHGTLCLPFGKQGIIEDWFDVAPIGNLKLDVTDGVADATSKLFIQQYRKYAA</sequence>
<name>A0A6H1ZQD2_9ZZZZ</name>